<dbReference type="EMBL" id="MU253780">
    <property type="protein sequence ID" value="KAG9247171.1"/>
    <property type="molecule type" value="Genomic_DNA"/>
</dbReference>
<evidence type="ECO:0000313" key="1">
    <source>
        <dbReference type="EMBL" id="KAG9247171.1"/>
    </source>
</evidence>
<dbReference type="AlphaFoldDB" id="A0A9P8CJ62"/>
<accession>A0A9P8CJ62</accession>
<reference evidence="1" key="1">
    <citation type="journal article" date="2021" name="IMA Fungus">
        <title>Genomic characterization of three marine fungi, including Emericellopsis atlantica sp. nov. with signatures of a generalist lifestyle and marine biomass degradation.</title>
        <authorList>
            <person name="Hagestad O.C."/>
            <person name="Hou L."/>
            <person name="Andersen J.H."/>
            <person name="Hansen E.H."/>
            <person name="Altermark B."/>
            <person name="Li C."/>
            <person name="Kuhnert E."/>
            <person name="Cox R.J."/>
            <person name="Crous P.W."/>
            <person name="Spatafora J.W."/>
            <person name="Lail K."/>
            <person name="Amirebrahimi M."/>
            <person name="Lipzen A."/>
            <person name="Pangilinan J."/>
            <person name="Andreopoulos W."/>
            <person name="Hayes R.D."/>
            <person name="Ng V."/>
            <person name="Grigoriev I.V."/>
            <person name="Jackson S.A."/>
            <person name="Sutton T.D.S."/>
            <person name="Dobson A.D.W."/>
            <person name="Rama T."/>
        </authorList>
    </citation>
    <scope>NUCLEOTIDE SEQUENCE</scope>
    <source>
        <strain evidence="1">TRa3180A</strain>
    </source>
</reference>
<name>A0A9P8CJ62_9HELO</name>
<evidence type="ECO:0000313" key="2">
    <source>
        <dbReference type="Proteomes" id="UP000887226"/>
    </source>
</evidence>
<proteinExistence type="predicted"/>
<sequence>MIWSLKSMDFLDKGRNHQQGLLPKAEAALDYFAAVGQISFLDKRLARILTTHQNKGNYGQSSAHFNPQRWLQNEVEGEPEEDYEARLTAMKNADLNLGAGKRVYFGNNTTLPETCEVIATLFLTLDVSDETGQNSCAGKAWPKGMHEEYDAGGGFVDRLAVEMYIEAIQLYSPLIRWMENVVAQKPIHCASCID</sequence>
<comment type="caution">
    <text evidence="1">The sequence shown here is derived from an EMBL/GenBank/DDBJ whole genome shotgun (WGS) entry which is preliminary data.</text>
</comment>
<keyword evidence="2" id="KW-1185">Reference proteome</keyword>
<dbReference type="Proteomes" id="UP000887226">
    <property type="component" value="Unassembled WGS sequence"/>
</dbReference>
<gene>
    <name evidence="1" type="ORF">BJ878DRAFT_573423</name>
</gene>
<organism evidence="1 2">
    <name type="scientific">Calycina marina</name>
    <dbReference type="NCBI Taxonomy" id="1763456"/>
    <lineage>
        <taxon>Eukaryota</taxon>
        <taxon>Fungi</taxon>
        <taxon>Dikarya</taxon>
        <taxon>Ascomycota</taxon>
        <taxon>Pezizomycotina</taxon>
        <taxon>Leotiomycetes</taxon>
        <taxon>Helotiales</taxon>
        <taxon>Pezizellaceae</taxon>
        <taxon>Calycina</taxon>
    </lineage>
</organism>
<protein>
    <submittedName>
        <fullName evidence="1">Uncharacterized protein</fullName>
    </submittedName>
</protein>